<dbReference type="Proteomes" id="UP000076321">
    <property type="component" value="Unassembled WGS sequence"/>
</dbReference>
<evidence type="ECO:0000313" key="4">
    <source>
        <dbReference type="Proteomes" id="UP000076321"/>
    </source>
</evidence>
<name>A0A154M6X9_9PSEU</name>
<dbReference type="Proteomes" id="UP000186883">
    <property type="component" value="Unassembled WGS sequence"/>
</dbReference>
<accession>A0A154M6X9</accession>
<dbReference type="AlphaFoldDB" id="A0A154M6X9"/>
<dbReference type="RefSeq" id="WP_061981389.1">
    <property type="nucleotide sequence ID" value="NZ_FOPQ01000005.1"/>
</dbReference>
<dbReference type="SUPFAM" id="SSF46785">
    <property type="entry name" value="Winged helix' DNA-binding domain"/>
    <property type="match status" value="1"/>
</dbReference>
<proteinExistence type="predicted"/>
<evidence type="ECO:0000313" key="2">
    <source>
        <dbReference type="EMBL" id="KZB80170.1"/>
    </source>
</evidence>
<feature type="domain" description="HTH marR-type" evidence="1">
    <location>
        <begin position="2"/>
        <end position="137"/>
    </location>
</feature>
<dbReference type="OrthoDB" id="3526267at2"/>
<keyword evidence="5" id="KW-1185">Reference proteome</keyword>
<dbReference type="EMBL" id="LOBU02000007">
    <property type="protein sequence ID" value="OKA09458.1"/>
    <property type="molecule type" value="Genomic_DNA"/>
</dbReference>
<evidence type="ECO:0000313" key="5">
    <source>
        <dbReference type="Proteomes" id="UP000186883"/>
    </source>
</evidence>
<dbReference type="SMART" id="SM00347">
    <property type="entry name" value="HTH_MARR"/>
    <property type="match status" value="1"/>
</dbReference>
<dbReference type="PROSITE" id="PS50995">
    <property type="entry name" value="HTH_MARR_2"/>
    <property type="match status" value="1"/>
</dbReference>
<dbReference type="InterPro" id="IPR000835">
    <property type="entry name" value="HTH_MarR-typ"/>
</dbReference>
<dbReference type="InterPro" id="IPR036388">
    <property type="entry name" value="WH-like_DNA-bd_sf"/>
</dbReference>
<dbReference type="InterPro" id="IPR036390">
    <property type="entry name" value="WH_DNA-bd_sf"/>
</dbReference>
<sequence length="146" mass="16162">MSQDLSFDLHALTARLDRSADRILQAEYGLSYRRFRTLLIVGKLGAATQRAVSEELGVSEPSASRMTGVLAGMGLLDAQPDPAGGNRRRLSLTVEGKRMVEQCREVLEHRFRDLVRRSGVSYADYARDTRLLLEALNTPPGLDTTT</sequence>
<organism evidence="2 4">
    <name type="scientific">Amycolatopsis regifaucium</name>
    <dbReference type="NCBI Taxonomy" id="546365"/>
    <lineage>
        <taxon>Bacteria</taxon>
        <taxon>Bacillati</taxon>
        <taxon>Actinomycetota</taxon>
        <taxon>Actinomycetes</taxon>
        <taxon>Pseudonocardiales</taxon>
        <taxon>Pseudonocardiaceae</taxon>
        <taxon>Amycolatopsis</taxon>
    </lineage>
</organism>
<evidence type="ECO:0000259" key="1">
    <source>
        <dbReference type="PROSITE" id="PS50995"/>
    </source>
</evidence>
<comment type="caution">
    <text evidence="2">The sequence shown here is derived from an EMBL/GenBank/DDBJ whole genome shotgun (WGS) entry which is preliminary data.</text>
</comment>
<reference evidence="3 5" key="2">
    <citation type="submission" date="2016-11" db="EMBL/GenBank/DDBJ databases">
        <title>Genome sequencing of Amycolatopsis regifaucium.</title>
        <authorList>
            <person name="Mayilraj S."/>
            <person name="Kaur N."/>
        </authorList>
    </citation>
    <scope>NUCLEOTIDE SEQUENCE [LARGE SCALE GENOMIC DNA]</scope>
    <source>
        <strain evidence="3 5">GY080</strain>
    </source>
</reference>
<dbReference type="Gene3D" id="1.10.10.10">
    <property type="entry name" value="Winged helix-like DNA-binding domain superfamily/Winged helix DNA-binding domain"/>
    <property type="match status" value="1"/>
</dbReference>
<protein>
    <recommendedName>
        <fullName evidence="1">HTH marR-type domain-containing protein</fullName>
    </recommendedName>
</protein>
<gene>
    <name evidence="3" type="ORF">ATP06_0208325</name>
    <name evidence="2" type="ORF">AVL48_14225</name>
</gene>
<evidence type="ECO:0000313" key="3">
    <source>
        <dbReference type="EMBL" id="OKA09458.1"/>
    </source>
</evidence>
<dbReference type="EMBL" id="LQCI01000050">
    <property type="protein sequence ID" value="KZB80170.1"/>
    <property type="molecule type" value="Genomic_DNA"/>
</dbReference>
<dbReference type="GO" id="GO:0003700">
    <property type="term" value="F:DNA-binding transcription factor activity"/>
    <property type="evidence" value="ECO:0007669"/>
    <property type="project" value="InterPro"/>
</dbReference>
<reference evidence="2 4" key="1">
    <citation type="submission" date="2015-12" db="EMBL/GenBank/DDBJ databases">
        <title>Amycolatopsis regifaucium genome sequencing and assembly.</title>
        <authorList>
            <person name="Mayilraj S."/>
        </authorList>
    </citation>
    <scope>NUCLEOTIDE SEQUENCE [LARGE SCALE GENOMIC DNA]</scope>
    <source>
        <strain evidence="2 4">GY080</strain>
    </source>
</reference>
<dbReference type="Pfam" id="PF12802">
    <property type="entry name" value="MarR_2"/>
    <property type="match status" value="1"/>
</dbReference>